<organism evidence="2 3">
    <name type="scientific">Mesorhizobium denitrificans</name>
    <dbReference type="NCBI Taxonomy" id="2294114"/>
    <lineage>
        <taxon>Bacteria</taxon>
        <taxon>Pseudomonadati</taxon>
        <taxon>Pseudomonadota</taxon>
        <taxon>Alphaproteobacteria</taxon>
        <taxon>Hyphomicrobiales</taxon>
        <taxon>Phyllobacteriaceae</taxon>
        <taxon>Mesorhizobium</taxon>
    </lineage>
</organism>
<evidence type="ECO:0000256" key="1">
    <source>
        <dbReference type="SAM" id="MobiDB-lite"/>
    </source>
</evidence>
<comment type="caution">
    <text evidence="2">The sequence shown here is derived from an EMBL/GenBank/DDBJ whole genome shotgun (WGS) entry which is preliminary data.</text>
</comment>
<evidence type="ECO:0000313" key="3">
    <source>
        <dbReference type="Proteomes" id="UP000262379"/>
    </source>
</evidence>
<protein>
    <submittedName>
        <fullName evidence="2">Uncharacterized protein</fullName>
    </submittedName>
</protein>
<proteinExistence type="predicted"/>
<dbReference type="RefSeq" id="WP_116624255.1">
    <property type="nucleotide sequence ID" value="NZ_QURN01000008.1"/>
</dbReference>
<feature type="compositionally biased region" description="Polar residues" evidence="1">
    <location>
        <begin position="559"/>
        <end position="572"/>
    </location>
</feature>
<name>A0A371XDW3_9HYPH</name>
<sequence length="582" mass="61733">MPESYENDHIVDPWNLDWSKGEGRTSRDLLAGKKPKFAGQGTLTGADPFYSKGRTAHINGNVIQIPDDFVDIIQTPGRVRNGRYEIDRSADGYMPSVGEVLSGAAKNAIPDAARIVGDTWNAVTHPLETGSNVWDLSKSALAMAGAIDGDPSLAQGAWQGVKDAYGGLDNIARRFRDKPVSTALDATLPLNVGGSLAAKAPGLAGKIGRGAVAAADIIDPTAIPGRVVGKALNVGGNIAATAAGVSTGTGGEAYRTMARAGREGDTLPRDTMRGNVDDQFVPDMAKDALRAVDQENREAYRRDIADIKTNTAEIDALPIFKAIKDTDSIVTYKGKTVSEDGVHVRKVVRRTVEDWLSKGGPEFRTVEAGDALYKRLSDIKSTTPPGSREQLVVDTVLNALKGEIEKVAPGYSDILKNYSQGKRNSREIQKGLALGPGATRDQTARALLSTTRNNAQTNYGQRVRLLDQLAKHQPQLPGALAGMALNSLEPRSLARVGTPLAHALAGGLAGGLPGALLSAGAGMVASSPRVMGELAYGAGKAARIADTLTPAQRRLIRQTAVQSGRASETVENQRPWRRYRTK</sequence>
<feature type="region of interest" description="Disordered" evidence="1">
    <location>
        <begin position="559"/>
        <end position="582"/>
    </location>
</feature>
<reference evidence="3" key="1">
    <citation type="submission" date="2018-08" db="EMBL/GenBank/DDBJ databases">
        <authorList>
            <person name="Im W.T."/>
        </authorList>
    </citation>
    <scope>NUCLEOTIDE SEQUENCE [LARGE SCALE GENOMIC DNA]</scope>
    <source>
        <strain evidence="3">LA-28</strain>
    </source>
</reference>
<dbReference type="EMBL" id="QURN01000008">
    <property type="protein sequence ID" value="RFC67383.1"/>
    <property type="molecule type" value="Genomic_DNA"/>
</dbReference>
<gene>
    <name evidence="2" type="ORF">DY251_12660</name>
</gene>
<accession>A0A371XDW3</accession>
<dbReference type="Proteomes" id="UP000262379">
    <property type="component" value="Unassembled WGS sequence"/>
</dbReference>
<evidence type="ECO:0000313" key="2">
    <source>
        <dbReference type="EMBL" id="RFC67383.1"/>
    </source>
</evidence>
<dbReference type="AlphaFoldDB" id="A0A371XDW3"/>
<keyword evidence="3" id="KW-1185">Reference proteome</keyword>